<name>A0ABU7JGG7_9GAMM</name>
<evidence type="ECO:0000313" key="2">
    <source>
        <dbReference type="EMBL" id="MEE2024727.1"/>
    </source>
</evidence>
<comment type="caution">
    <text evidence="2">The sequence shown here is derived from an EMBL/GenBank/DDBJ whole genome shotgun (WGS) entry which is preliminary data.</text>
</comment>
<keyword evidence="3" id="KW-1185">Reference proteome</keyword>
<sequence>MLQKAGPPQAGNDGTLMQFKASGNEGGAKTMLYSAAIFALLVLYSWWFAEQASPVLAICFIAASVGIYAGWAKLAEPLHGIVCDEAGVHYHHKKGSWLLPWAAFSHCSPQPDVEQEVNYIAFKVTDMHAFLQHLPLRLAIKLMMEQRALWFAVLKEKCPQGQCATEWLAEKDRFSTPEQQYDGVKAMFANRMQRFGGFCGFELFIPVNAIDVTAEEFCKQVNQLRLQQLSDRP</sequence>
<reference evidence="2 3" key="1">
    <citation type="submission" date="2023-06" db="EMBL/GenBank/DDBJ databases">
        <title>Alkalimonas sp., MEB004 an alkaliphilic bacterium isolated from Lonar Lake, India.</title>
        <authorList>
            <person name="Joshi A."/>
            <person name="Thite S."/>
        </authorList>
    </citation>
    <scope>NUCLEOTIDE SEQUENCE [LARGE SCALE GENOMIC DNA]</scope>
    <source>
        <strain evidence="2 3">MEB004</strain>
    </source>
</reference>
<dbReference type="Pfam" id="PF11201">
    <property type="entry name" value="DUF2982"/>
    <property type="match status" value="1"/>
</dbReference>
<evidence type="ECO:0000313" key="3">
    <source>
        <dbReference type="Proteomes" id="UP001339167"/>
    </source>
</evidence>
<dbReference type="Proteomes" id="UP001339167">
    <property type="component" value="Unassembled WGS sequence"/>
</dbReference>
<protein>
    <submittedName>
        <fullName evidence="2">DUF2982 domain-containing protein</fullName>
    </submittedName>
</protein>
<feature type="transmembrane region" description="Helical" evidence="1">
    <location>
        <begin position="55"/>
        <end position="71"/>
    </location>
</feature>
<keyword evidence="1" id="KW-0812">Transmembrane</keyword>
<feature type="transmembrane region" description="Helical" evidence="1">
    <location>
        <begin position="30"/>
        <end position="49"/>
    </location>
</feature>
<dbReference type="InterPro" id="IPR021367">
    <property type="entry name" value="DUF2982"/>
</dbReference>
<evidence type="ECO:0000256" key="1">
    <source>
        <dbReference type="SAM" id="Phobius"/>
    </source>
</evidence>
<proteinExistence type="predicted"/>
<keyword evidence="1" id="KW-1133">Transmembrane helix</keyword>
<accession>A0ABU7JGG7</accession>
<dbReference type="EMBL" id="JAUGZK010000007">
    <property type="protein sequence ID" value="MEE2024727.1"/>
    <property type="molecule type" value="Genomic_DNA"/>
</dbReference>
<dbReference type="RefSeq" id="WP_330088054.1">
    <property type="nucleotide sequence ID" value="NZ_JAUGZK010000007.1"/>
</dbReference>
<organism evidence="2 3">
    <name type="scientific">Alkalimonas mucilaginosa</name>
    <dbReference type="NCBI Taxonomy" id="3057676"/>
    <lineage>
        <taxon>Bacteria</taxon>
        <taxon>Pseudomonadati</taxon>
        <taxon>Pseudomonadota</taxon>
        <taxon>Gammaproteobacteria</taxon>
        <taxon>Alkalimonas</taxon>
    </lineage>
</organism>
<gene>
    <name evidence="2" type="ORF">QWF21_10750</name>
</gene>
<keyword evidence="1" id="KW-0472">Membrane</keyword>